<evidence type="ECO:0000313" key="4">
    <source>
        <dbReference type="EMBL" id="GHO56956.1"/>
    </source>
</evidence>
<dbReference type="InterPro" id="IPR025403">
    <property type="entry name" value="TgpA-like_C"/>
</dbReference>
<sequence>MKLPTRSTMRRERSSVGAQFTSNWIEVLAIPVASAIMEALPIALALQVLVEKIFFASDAQLELNVASVALVLLGLHWWMLWRRTKAAATNVSRIPVQLMHILSVLVAFAFLLWTNPAFAEDSGGWTIMLFLTAVVWYRSYSRTRPDEETNQLVWGLKFGFLLLLGVMVFALAEQSMGFPALNRTLMTDLPIFFLSGLLALSFKRLSILKQEQARQSKGQGSFKTGRWITGLALTWVAVIIGGIAFEALPPEVLASVVNVILGLFISLLSLLAYLFSLLNFGKASQGPSLPDLSKRQLQPPSSIPVLHTPPPTTLALPLTLIGFVCGILLVVILMLVILKRRVHEANAGEGNEVRENLDKEKIQKERRKERNQRTKLEALDSSSARARYRELLTAMATQGLPRRADETPAEYQARLLTLTQVLPEAEEQETPADQDILVALTQDYTRERYGAKPLTPERRDYLRQWLPSLLRRLVKKAGRDPHDESGG</sequence>
<feature type="compositionally biased region" description="Basic and acidic residues" evidence="1">
    <location>
        <begin position="350"/>
        <end position="378"/>
    </location>
</feature>
<evidence type="ECO:0000256" key="1">
    <source>
        <dbReference type="SAM" id="MobiDB-lite"/>
    </source>
</evidence>
<feature type="transmembrane region" description="Helical" evidence="2">
    <location>
        <begin position="152"/>
        <end position="172"/>
    </location>
</feature>
<feature type="transmembrane region" description="Helical" evidence="2">
    <location>
        <begin position="227"/>
        <end position="247"/>
    </location>
</feature>
<feature type="transmembrane region" description="Helical" evidence="2">
    <location>
        <begin position="93"/>
        <end position="111"/>
    </location>
</feature>
<reference evidence="4 5" key="1">
    <citation type="journal article" date="2021" name="Int. J. Syst. Evol. Microbiol.">
        <title>Reticulibacter mediterranei gen. nov., sp. nov., within the new family Reticulibacteraceae fam. nov., and Ktedonospora formicarum gen. nov., sp. nov., Ktedonobacter robiniae sp. nov., Dictyobacter formicarum sp. nov. and Dictyobacter arantiisoli sp. nov., belonging to the class Ktedonobacteria.</title>
        <authorList>
            <person name="Yabe S."/>
            <person name="Zheng Y."/>
            <person name="Wang C.M."/>
            <person name="Sakai Y."/>
            <person name="Abe K."/>
            <person name="Yokota A."/>
            <person name="Donadio S."/>
            <person name="Cavaletti L."/>
            <person name="Monciardini P."/>
        </authorList>
    </citation>
    <scope>NUCLEOTIDE SEQUENCE [LARGE SCALE GENOMIC DNA]</scope>
    <source>
        <strain evidence="4 5">SOSP1-30</strain>
    </source>
</reference>
<feature type="transmembrane region" description="Helical" evidence="2">
    <location>
        <begin position="314"/>
        <end position="338"/>
    </location>
</feature>
<keyword evidence="2" id="KW-0812">Transmembrane</keyword>
<dbReference type="Pfam" id="PF13559">
    <property type="entry name" value="DUF4129"/>
    <property type="match status" value="1"/>
</dbReference>
<name>A0ABQ3UW80_9CHLR</name>
<evidence type="ECO:0000259" key="3">
    <source>
        <dbReference type="Pfam" id="PF13559"/>
    </source>
</evidence>
<evidence type="ECO:0000256" key="2">
    <source>
        <dbReference type="SAM" id="Phobius"/>
    </source>
</evidence>
<keyword evidence="2" id="KW-1133">Transmembrane helix</keyword>
<feature type="domain" description="Protein-glutamine gamma-glutamyltransferase-like C-terminal" evidence="3">
    <location>
        <begin position="387"/>
        <end position="464"/>
    </location>
</feature>
<accession>A0ABQ3UW80</accession>
<evidence type="ECO:0000313" key="5">
    <source>
        <dbReference type="Proteomes" id="UP000654345"/>
    </source>
</evidence>
<keyword evidence="2" id="KW-0472">Membrane</keyword>
<gene>
    <name evidence="4" type="ORF">KSB_54310</name>
</gene>
<dbReference type="RefSeq" id="WP_201373404.1">
    <property type="nucleotide sequence ID" value="NZ_BNJG01000002.1"/>
</dbReference>
<proteinExistence type="predicted"/>
<keyword evidence="5" id="KW-1185">Reference proteome</keyword>
<feature type="transmembrane region" description="Helical" evidence="2">
    <location>
        <begin position="123"/>
        <end position="140"/>
    </location>
</feature>
<comment type="caution">
    <text evidence="4">The sequence shown here is derived from an EMBL/GenBank/DDBJ whole genome shotgun (WGS) entry which is preliminary data.</text>
</comment>
<dbReference type="Proteomes" id="UP000654345">
    <property type="component" value="Unassembled WGS sequence"/>
</dbReference>
<feature type="region of interest" description="Disordered" evidence="1">
    <location>
        <begin position="350"/>
        <end position="380"/>
    </location>
</feature>
<protein>
    <recommendedName>
        <fullName evidence="3">Protein-glutamine gamma-glutamyltransferase-like C-terminal domain-containing protein</fullName>
    </recommendedName>
</protein>
<feature type="transmembrane region" description="Helical" evidence="2">
    <location>
        <begin position="21"/>
        <end position="43"/>
    </location>
</feature>
<feature type="transmembrane region" description="Helical" evidence="2">
    <location>
        <begin position="253"/>
        <end position="275"/>
    </location>
</feature>
<dbReference type="EMBL" id="BNJG01000002">
    <property type="protein sequence ID" value="GHO56956.1"/>
    <property type="molecule type" value="Genomic_DNA"/>
</dbReference>
<feature type="transmembrane region" description="Helical" evidence="2">
    <location>
        <begin position="63"/>
        <end position="81"/>
    </location>
</feature>
<organism evidence="4 5">
    <name type="scientific">Ktedonobacter robiniae</name>
    <dbReference type="NCBI Taxonomy" id="2778365"/>
    <lineage>
        <taxon>Bacteria</taxon>
        <taxon>Bacillati</taxon>
        <taxon>Chloroflexota</taxon>
        <taxon>Ktedonobacteria</taxon>
        <taxon>Ktedonobacterales</taxon>
        <taxon>Ktedonobacteraceae</taxon>
        <taxon>Ktedonobacter</taxon>
    </lineage>
</organism>